<dbReference type="Proteomes" id="UP000515512">
    <property type="component" value="Chromosome"/>
</dbReference>
<dbReference type="GO" id="GO:0008641">
    <property type="term" value="F:ubiquitin-like modifier activating enzyme activity"/>
    <property type="evidence" value="ECO:0007669"/>
    <property type="project" value="InterPro"/>
</dbReference>
<dbReference type="EMBL" id="CP059399">
    <property type="protein sequence ID" value="QLY30562.1"/>
    <property type="molecule type" value="Genomic_DNA"/>
</dbReference>
<organism evidence="2 3">
    <name type="scientific">Nocardia huaxiensis</name>
    <dbReference type="NCBI Taxonomy" id="2755382"/>
    <lineage>
        <taxon>Bacteria</taxon>
        <taxon>Bacillati</taxon>
        <taxon>Actinomycetota</taxon>
        <taxon>Actinomycetes</taxon>
        <taxon>Mycobacteriales</taxon>
        <taxon>Nocardiaceae</taxon>
        <taxon>Nocardia</taxon>
    </lineage>
</organism>
<proteinExistence type="predicted"/>
<dbReference type="PANTHER" id="PTHR43267">
    <property type="entry name" value="TRNA THREONYLCARBAMOYLADENOSINE DEHYDRATASE"/>
    <property type="match status" value="1"/>
</dbReference>
<dbReference type="AlphaFoldDB" id="A0A7D6VBV2"/>
<dbReference type="PANTHER" id="PTHR43267:SF3">
    <property type="entry name" value="THIF PROTEIN"/>
    <property type="match status" value="1"/>
</dbReference>
<dbReference type="InterPro" id="IPR000594">
    <property type="entry name" value="ThiF_NAD_FAD-bd"/>
</dbReference>
<feature type="domain" description="THIF-type NAD/FAD binding fold" evidence="1">
    <location>
        <begin position="113"/>
        <end position="246"/>
    </location>
</feature>
<dbReference type="CDD" id="cd01483">
    <property type="entry name" value="E1_enzyme_family"/>
    <property type="match status" value="1"/>
</dbReference>
<dbReference type="InterPro" id="IPR000415">
    <property type="entry name" value="Nitroreductase-like"/>
</dbReference>
<evidence type="ECO:0000313" key="3">
    <source>
        <dbReference type="Proteomes" id="UP000515512"/>
    </source>
</evidence>
<dbReference type="InterPro" id="IPR035985">
    <property type="entry name" value="Ubiquitin-activating_enz"/>
</dbReference>
<dbReference type="Gene3D" id="3.40.109.10">
    <property type="entry name" value="NADH Oxidase"/>
    <property type="match status" value="2"/>
</dbReference>
<dbReference type="KEGG" id="nhu:H0264_36560"/>
<keyword evidence="3" id="KW-1185">Reference proteome</keyword>
<dbReference type="InterPro" id="IPR045886">
    <property type="entry name" value="ThiF/MoeB/HesA"/>
</dbReference>
<gene>
    <name evidence="2" type="ORF">H0264_36560</name>
</gene>
<protein>
    <submittedName>
        <fullName evidence="2">Rv1355c family protein</fullName>
    </submittedName>
</protein>
<sequence>MMATQITGNSEWQPVQFDSTCEDDRAAVDALRAAIPTIRVHDTIAEQLRELMAARDPAIARAPVECEARIRAHLAGNPPEEYGNWIWYPWAGDLVHMLPENEFREVRTDRNRYLITGAEQHRLAGMRIGVVGLSVGKAAALTFAQEGIGGSFKLADYDRLGLSNLNRLYARIADLGVEKSVIAARHLVEMDPYLRIELCRTGIHSDEVDEFLLGGGRLDLVIEECDDLHVKVLLRERARQHGIPVLMQTSDRGLLDIERFDLDPDRPILHGLLGDTRAADLQCLSAPDKIPYVLAILNDPSPRAAASLPEVGHTIGSWPQLASGVTLGGAVLADTARRILLGERVGSGRYYVDAAHLVADQHRMYREPCSSAVAFNTGEHPDDILVLPPEPAGDGRVTESAIRWMAALGTLAPSAHNAQPWRLVWRRDAETLECHHDPARELPSLDYDHTATWVAFGALLENIELAATHLGLRAEPSCWPLPADQDHVCTIGFRTGAAAPSESKALRRWNLYPYITTRATNRRRGSHRRLDEDVASVLSTVCAEAGGRLQLLHAPAELAEIGALIGAGDRLCLLNRDMHADLIHGYRWTPAEARAHPYGIDLATAELTPGEYAALQVLSRWPVAEHLAEIGGGRALEDLSREAITGAAAVGLLTVPGTARESYLHGGRVMQRLWLTATAEGIALHPMTALPYLFARLERGAGVGLSEPERDRLGELRARYSALFDTDDDVAEVLLFRLAYADQPSARSVRLPLDQVLTFT</sequence>
<dbReference type="Gene3D" id="3.40.50.720">
    <property type="entry name" value="NAD(P)-binding Rossmann-like Domain"/>
    <property type="match status" value="1"/>
</dbReference>
<dbReference type="NCBIfam" id="NF005901">
    <property type="entry name" value="PRK07877.1"/>
    <property type="match status" value="1"/>
</dbReference>
<dbReference type="GO" id="GO:0061504">
    <property type="term" value="P:cyclic threonylcarbamoyladenosine biosynthetic process"/>
    <property type="evidence" value="ECO:0007669"/>
    <property type="project" value="TreeGrafter"/>
</dbReference>
<name>A0A7D6VBV2_9NOCA</name>
<accession>A0A7D6VBV2</accession>
<evidence type="ECO:0000313" key="2">
    <source>
        <dbReference type="EMBL" id="QLY30562.1"/>
    </source>
</evidence>
<dbReference type="SUPFAM" id="SSF69572">
    <property type="entry name" value="Activating enzymes of the ubiquitin-like proteins"/>
    <property type="match status" value="1"/>
</dbReference>
<dbReference type="GO" id="GO:0016491">
    <property type="term" value="F:oxidoreductase activity"/>
    <property type="evidence" value="ECO:0007669"/>
    <property type="project" value="InterPro"/>
</dbReference>
<evidence type="ECO:0000259" key="1">
    <source>
        <dbReference type="Pfam" id="PF00899"/>
    </source>
</evidence>
<dbReference type="Pfam" id="PF00899">
    <property type="entry name" value="ThiF"/>
    <property type="match status" value="1"/>
</dbReference>
<dbReference type="GO" id="GO:0061503">
    <property type="term" value="F:tRNA threonylcarbamoyladenosine dehydratase"/>
    <property type="evidence" value="ECO:0007669"/>
    <property type="project" value="TreeGrafter"/>
</dbReference>
<reference evidence="2 3" key="1">
    <citation type="submission" date="2020-07" db="EMBL/GenBank/DDBJ databases">
        <authorList>
            <person name="Zhuang K."/>
            <person name="Ran Y."/>
        </authorList>
    </citation>
    <scope>NUCLEOTIDE SEQUENCE [LARGE SCALE GENOMIC DNA]</scope>
    <source>
        <strain evidence="2 3">WCH-YHL-001</strain>
    </source>
</reference>
<dbReference type="SUPFAM" id="SSF55469">
    <property type="entry name" value="FMN-dependent nitroreductase-like"/>
    <property type="match status" value="2"/>
</dbReference>